<sequence>MGRARDIMRRSIFTFLKDFQLFTLFPCLIAFSYAVSVLMSQSLVSSSHVFVLIHGRMRSLFLAAGIPPSSEIFAFFNLKLSETVFTFLIALPFSFSFLLLAKASVIRALDHRRLEKSYPFSSWLSEFNTLCVTQLWNSLVMLSANATSFCILSISFNLFDVLGLSSKGSILLLSATGLVIYSIVLANSYITCKLALVLSGMEKQGGFASILKAFFLIRGRTLTALSLAVTLSLGLAAIEALFQYRVAKAYHESMTLSSSMVLEGMLVSYLYSILLVLDTVNDCVFVESCRNDPPERLPIACIPRSFSRASLNFLADDRDQVADQVERRKDNRHPQMEMY</sequence>
<feature type="transmembrane region" description="Helical" evidence="1">
    <location>
        <begin position="222"/>
        <end position="242"/>
    </location>
</feature>
<evidence type="ECO:0000313" key="2">
    <source>
        <dbReference type="EMBL" id="KZV56535.1"/>
    </source>
</evidence>
<keyword evidence="1" id="KW-1133">Transmembrane helix</keyword>
<accession>A0A2Z7DFZ8</accession>
<feature type="transmembrane region" description="Helical" evidence="1">
    <location>
        <begin position="21"/>
        <end position="39"/>
    </location>
</feature>
<feature type="transmembrane region" description="Helical" evidence="1">
    <location>
        <begin position="254"/>
        <end position="277"/>
    </location>
</feature>
<dbReference type="Proteomes" id="UP000250235">
    <property type="component" value="Unassembled WGS sequence"/>
</dbReference>
<feature type="transmembrane region" description="Helical" evidence="1">
    <location>
        <begin position="85"/>
        <end position="109"/>
    </location>
</feature>
<feature type="transmembrane region" description="Helical" evidence="1">
    <location>
        <begin position="170"/>
        <end position="190"/>
    </location>
</feature>
<protein>
    <submittedName>
        <fullName evidence="2">Uncharacterized protein</fullName>
    </submittedName>
</protein>
<name>A0A2Z7DFZ8_9LAMI</name>
<dbReference type="EMBL" id="KQ988189">
    <property type="protein sequence ID" value="KZV56535.1"/>
    <property type="molecule type" value="Genomic_DNA"/>
</dbReference>
<dbReference type="AlphaFoldDB" id="A0A2Z7DFZ8"/>
<keyword evidence="3" id="KW-1185">Reference proteome</keyword>
<reference evidence="2 3" key="1">
    <citation type="journal article" date="2015" name="Proc. Natl. Acad. Sci. U.S.A.">
        <title>The resurrection genome of Boea hygrometrica: A blueprint for survival of dehydration.</title>
        <authorList>
            <person name="Xiao L."/>
            <person name="Yang G."/>
            <person name="Zhang L."/>
            <person name="Yang X."/>
            <person name="Zhao S."/>
            <person name="Ji Z."/>
            <person name="Zhou Q."/>
            <person name="Hu M."/>
            <person name="Wang Y."/>
            <person name="Chen M."/>
            <person name="Xu Y."/>
            <person name="Jin H."/>
            <person name="Xiao X."/>
            <person name="Hu G."/>
            <person name="Bao F."/>
            <person name="Hu Y."/>
            <person name="Wan P."/>
            <person name="Li L."/>
            <person name="Deng X."/>
            <person name="Kuang T."/>
            <person name="Xiang C."/>
            <person name="Zhu J.K."/>
            <person name="Oliver M.J."/>
            <person name="He Y."/>
        </authorList>
    </citation>
    <scope>NUCLEOTIDE SEQUENCE [LARGE SCALE GENOMIC DNA]</scope>
    <source>
        <strain evidence="3">cv. XS01</strain>
    </source>
</reference>
<dbReference type="OrthoDB" id="687732at2759"/>
<dbReference type="PANTHER" id="PTHR33133:SF3">
    <property type="entry name" value="TRANSMEMBRANE PROTEIN"/>
    <property type="match status" value="1"/>
</dbReference>
<evidence type="ECO:0000313" key="3">
    <source>
        <dbReference type="Proteomes" id="UP000250235"/>
    </source>
</evidence>
<keyword evidence="1" id="KW-0812">Transmembrane</keyword>
<keyword evidence="1" id="KW-0472">Membrane</keyword>
<gene>
    <name evidence="2" type="ORF">F511_16134</name>
</gene>
<evidence type="ECO:0000256" key="1">
    <source>
        <dbReference type="SAM" id="Phobius"/>
    </source>
</evidence>
<dbReference type="PANTHER" id="PTHR33133">
    <property type="entry name" value="OS08G0107100 PROTEIN-RELATED"/>
    <property type="match status" value="1"/>
</dbReference>
<feature type="transmembrane region" description="Helical" evidence="1">
    <location>
        <begin position="135"/>
        <end position="158"/>
    </location>
</feature>
<organism evidence="2 3">
    <name type="scientific">Dorcoceras hygrometricum</name>
    <dbReference type="NCBI Taxonomy" id="472368"/>
    <lineage>
        <taxon>Eukaryota</taxon>
        <taxon>Viridiplantae</taxon>
        <taxon>Streptophyta</taxon>
        <taxon>Embryophyta</taxon>
        <taxon>Tracheophyta</taxon>
        <taxon>Spermatophyta</taxon>
        <taxon>Magnoliopsida</taxon>
        <taxon>eudicotyledons</taxon>
        <taxon>Gunneridae</taxon>
        <taxon>Pentapetalae</taxon>
        <taxon>asterids</taxon>
        <taxon>lamiids</taxon>
        <taxon>Lamiales</taxon>
        <taxon>Gesneriaceae</taxon>
        <taxon>Didymocarpoideae</taxon>
        <taxon>Trichosporeae</taxon>
        <taxon>Loxocarpinae</taxon>
        <taxon>Dorcoceras</taxon>
    </lineage>
</organism>
<proteinExistence type="predicted"/>